<dbReference type="Gene3D" id="3.20.19.10">
    <property type="entry name" value="Aconitase, domain 4"/>
    <property type="match status" value="1"/>
</dbReference>
<dbReference type="GO" id="GO:0003994">
    <property type="term" value="F:aconitate hydratase activity"/>
    <property type="evidence" value="ECO:0007669"/>
    <property type="project" value="UniProtKB-EC"/>
</dbReference>
<sequence length="166" mass="18421">MSLTGKVHKFGDDVNTDYIISGRYKFKTLDMRELAKHVMEDLDPEFYSHVDKGDFIVAGKNFGCGSSREQAPLAIINADISAVIAKSFARIFYRNCINTGLPLVECDTDQIDPGDELEVNLKDGILYNKTSGVEIPITPLPPVMLKILSEGGLVEHFKKHGTFNLD</sequence>
<dbReference type="PANTHER" id="PTHR43345:SF2">
    <property type="entry name" value="3-ISOPROPYLMALATE DEHYDRATASE SMALL SUBUNIT 1"/>
    <property type="match status" value="1"/>
</dbReference>
<evidence type="ECO:0000313" key="4">
    <source>
        <dbReference type="EMBL" id="KUG03038.1"/>
    </source>
</evidence>
<dbReference type="InterPro" id="IPR033940">
    <property type="entry name" value="IPMI_Swivel"/>
</dbReference>
<name>A0A0W8E362_9ZZZZ</name>
<dbReference type="EC" id="4.2.1.3" evidence="4"/>
<dbReference type="SUPFAM" id="SSF52016">
    <property type="entry name" value="LeuD/IlvD-like"/>
    <property type="match status" value="1"/>
</dbReference>
<dbReference type="InterPro" id="IPR015928">
    <property type="entry name" value="Aconitase/3IPM_dehydase_swvl"/>
</dbReference>
<dbReference type="CDD" id="cd01577">
    <property type="entry name" value="IPMI_Swivel"/>
    <property type="match status" value="1"/>
</dbReference>
<dbReference type="EMBL" id="LNQE01001896">
    <property type="protein sequence ID" value="KUG03038.1"/>
    <property type="molecule type" value="Genomic_DNA"/>
</dbReference>
<evidence type="ECO:0000256" key="1">
    <source>
        <dbReference type="ARBA" id="ARBA00009869"/>
    </source>
</evidence>
<dbReference type="Pfam" id="PF00694">
    <property type="entry name" value="Aconitase_C"/>
    <property type="match status" value="1"/>
</dbReference>
<proteinExistence type="inferred from homology"/>
<dbReference type="InterPro" id="IPR011827">
    <property type="entry name" value="LeuD_type2/HacB/DmdB"/>
</dbReference>
<keyword evidence="2 4" id="KW-0456">Lyase</keyword>
<dbReference type="HAMAP" id="MF_01032">
    <property type="entry name" value="LeuD_type2"/>
    <property type="match status" value="1"/>
</dbReference>
<reference evidence="4" key="1">
    <citation type="journal article" date="2015" name="Proc. Natl. Acad. Sci. U.S.A.">
        <title>Networks of energetic and metabolic interactions define dynamics in microbial communities.</title>
        <authorList>
            <person name="Embree M."/>
            <person name="Liu J.K."/>
            <person name="Al-Bassam M.M."/>
            <person name="Zengler K."/>
        </authorList>
    </citation>
    <scope>NUCLEOTIDE SEQUENCE</scope>
</reference>
<dbReference type="InterPro" id="IPR000573">
    <property type="entry name" value="AconitaseA/IPMdHydase_ssu_swvl"/>
</dbReference>
<dbReference type="InterPro" id="IPR050075">
    <property type="entry name" value="LeuD"/>
</dbReference>
<comment type="similarity">
    <text evidence="1">Belongs to the LeuD family. LeuD type 2 subfamily.</text>
</comment>
<dbReference type="NCBIfam" id="TIGR02087">
    <property type="entry name" value="LEUD_arch"/>
    <property type="match status" value="1"/>
</dbReference>
<organism evidence="4">
    <name type="scientific">hydrocarbon metagenome</name>
    <dbReference type="NCBI Taxonomy" id="938273"/>
    <lineage>
        <taxon>unclassified sequences</taxon>
        <taxon>metagenomes</taxon>
        <taxon>ecological metagenomes</taxon>
    </lineage>
</organism>
<gene>
    <name evidence="4" type="ORF">ASZ90_019581</name>
</gene>
<dbReference type="PANTHER" id="PTHR43345">
    <property type="entry name" value="3-ISOPROPYLMALATE DEHYDRATASE SMALL SUBUNIT 2-RELATED-RELATED"/>
    <property type="match status" value="1"/>
</dbReference>
<protein>
    <submittedName>
        <fullName evidence="4">Putative aconitate hydratase small subunit</fullName>
        <ecNumber evidence="4">4.2.1.3</ecNumber>
    </submittedName>
</protein>
<comment type="caution">
    <text evidence="4">The sequence shown here is derived from an EMBL/GenBank/DDBJ whole genome shotgun (WGS) entry which is preliminary data.</text>
</comment>
<accession>A0A0W8E362</accession>
<feature type="domain" description="Aconitase A/isopropylmalate dehydratase small subunit swivel" evidence="3">
    <location>
        <begin position="42"/>
        <end position="101"/>
    </location>
</feature>
<evidence type="ECO:0000256" key="2">
    <source>
        <dbReference type="ARBA" id="ARBA00023239"/>
    </source>
</evidence>
<dbReference type="AlphaFoldDB" id="A0A0W8E362"/>
<evidence type="ECO:0000259" key="3">
    <source>
        <dbReference type="Pfam" id="PF00694"/>
    </source>
</evidence>